<proteinExistence type="predicted"/>
<evidence type="ECO:0000313" key="1">
    <source>
        <dbReference type="EMBL" id="ADO17668.1"/>
    </source>
</evidence>
<sequence>MDAFTISSPTPVNEETIIVFGPVNEEGGGNRGDPSGVCVIA</sequence>
<name>E2I8I2_TREME</name>
<dbReference type="AlphaFoldDB" id="E2I8I2"/>
<reference evidence="1" key="1">
    <citation type="submission" date="2010-06" db="EMBL/GenBank/DDBJ databases">
        <title>Definition of the mating-type locus of the tetrapolar basidiomycete Tremella mesenterica.</title>
        <authorList>
            <person name="Findley K.M."/>
            <person name="Sun S."/>
            <person name="Heitman J."/>
        </authorList>
    </citation>
    <scope>NUCLEOTIDE SEQUENCE</scope>
    <source>
        <strain evidence="1">ATCC 24925</strain>
    </source>
</reference>
<protein>
    <submittedName>
        <fullName evidence="1">Tremerogena13</fullName>
    </submittedName>
</protein>
<organism evidence="1">
    <name type="scientific">Tremella mesenterica</name>
    <name type="common">Jelly fungus</name>
    <dbReference type="NCBI Taxonomy" id="5217"/>
    <lineage>
        <taxon>Eukaryota</taxon>
        <taxon>Fungi</taxon>
        <taxon>Dikarya</taxon>
        <taxon>Basidiomycota</taxon>
        <taxon>Agaricomycotina</taxon>
        <taxon>Tremellomycetes</taxon>
        <taxon>Tremellales</taxon>
        <taxon>Tremellaceae</taxon>
        <taxon>Tremella</taxon>
    </lineage>
</organism>
<gene>
    <name evidence="1" type="primary">TREMEROGENa13</name>
</gene>
<accession>E2I8I2</accession>
<dbReference type="EMBL" id="HM440938">
    <property type="protein sequence ID" value="ADO17668.1"/>
    <property type="molecule type" value="Genomic_DNA"/>
</dbReference>